<keyword evidence="2" id="KW-1185">Reference proteome</keyword>
<gene>
    <name evidence="1" type="ORF">EVAR_62213_1</name>
</gene>
<organism evidence="1 2">
    <name type="scientific">Eumeta variegata</name>
    <name type="common">Bagworm moth</name>
    <name type="synonym">Eumeta japonica</name>
    <dbReference type="NCBI Taxonomy" id="151549"/>
    <lineage>
        <taxon>Eukaryota</taxon>
        <taxon>Metazoa</taxon>
        <taxon>Ecdysozoa</taxon>
        <taxon>Arthropoda</taxon>
        <taxon>Hexapoda</taxon>
        <taxon>Insecta</taxon>
        <taxon>Pterygota</taxon>
        <taxon>Neoptera</taxon>
        <taxon>Endopterygota</taxon>
        <taxon>Lepidoptera</taxon>
        <taxon>Glossata</taxon>
        <taxon>Ditrysia</taxon>
        <taxon>Tineoidea</taxon>
        <taxon>Psychidae</taxon>
        <taxon>Oiketicinae</taxon>
        <taxon>Eumeta</taxon>
    </lineage>
</organism>
<dbReference type="AlphaFoldDB" id="A0A4C1ZG28"/>
<name>A0A4C1ZG28_EUMVA</name>
<dbReference type="Proteomes" id="UP000299102">
    <property type="component" value="Unassembled WGS sequence"/>
</dbReference>
<dbReference type="EMBL" id="BGZK01001814">
    <property type="protein sequence ID" value="GBP86748.1"/>
    <property type="molecule type" value="Genomic_DNA"/>
</dbReference>
<accession>A0A4C1ZG28</accession>
<proteinExistence type="predicted"/>
<evidence type="ECO:0000313" key="1">
    <source>
        <dbReference type="EMBL" id="GBP86748.1"/>
    </source>
</evidence>
<evidence type="ECO:0000313" key="2">
    <source>
        <dbReference type="Proteomes" id="UP000299102"/>
    </source>
</evidence>
<protein>
    <submittedName>
        <fullName evidence="1">Uncharacterized protein</fullName>
    </submittedName>
</protein>
<reference evidence="1 2" key="1">
    <citation type="journal article" date="2019" name="Commun. Biol.">
        <title>The bagworm genome reveals a unique fibroin gene that provides high tensile strength.</title>
        <authorList>
            <person name="Kono N."/>
            <person name="Nakamura H."/>
            <person name="Ohtoshi R."/>
            <person name="Tomita M."/>
            <person name="Numata K."/>
            <person name="Arakawa K."/>
        </authorList>
    </citation>
    <scope>NUCLEOTIDE SEQUENCE [LARGE SCALE GENOMIC DNA]</scope>
</reference>
<comment type="caution">
    <text evidence="1">The sequence shown here is derived from an EMBL/GenBank/DDBJ whole genome shotgun (WGS) entry which is preliminary data.</text>
</comment>
<sequence>MVTPSLKTRHKTYPMSVGLFRTCRTQERYLAPAISPSIKEPRLIVAGDLAPRVSSVTQSHTLHLPELSHTRSIYVTATKPKEKNCLHRKLFY</sequence>